<feature type="non-terminal residue" evidence="1">
    <location>
        <position position="72"/>
    </location>
</feature>
<dbReference type="Gene3D" id="3.10.10.10">
    <property type="entry name" value="HIV Type 1 Reverse Transcriptase, subunit A, domain 1"/>
    <property type="match status" value="1"/>
</dbReference>
<evidence type="ECO:0000313" key="2">
    <source>
        <dbReference type="Proteomes" id="UP000789901"/>
    </source>
</evidence>
<comment type="caution">
    <text evidence="1">The sequence shown here is derived from an EMBL/GenBank/DDBJ whole genome shotgun (WGS) entry which is preliminary data.</text>
</comment>
<keyword evidence="2" id="KW-1185">Reference proteome</keyword>
<dbReference type="Proteomes" id="UP000789901">
    <property type="component" value="Unassembled WGS sequence"/>
</dbReference>
<protein>
    <submittedName>
        <fullName evidence="1">8262_t:CDS:1</fullName>
    </submittedName>
</protein>
<sequence length="72" mass="8365">MAQNECNINDIYMIDLNFDQPDLLLPAHFLKNEKDKKEFLEEEVNRMLEANVIQPSSSPWSSSVVLVNQKDK</sequence>
<gene>
    <name evidence="1" type="ORF">GMARGA_LOCUS13803</name>
</gene>
<accession>A0ABN7V3B6</accession>
<dbReference type="InterPro" id="IPR043502">
    <property type="entry name" value="DNA/RNA_pol_sf"/>
</dbReference>
<organism evidence="1 2">
    <name type="scientific">Gigaspora margarita</name>
    <dbReference type="NCBI Taxonomy" id="4874"/>
    <lineage>
        <taxon>Eukaryota</taxon>
        <taxon>Fungi</taxon>
        <taxon>Fungi incertae sedis</taxon>
        <taxon>Mucoromycota</taxon>
        <taxon>Glomeromycotina</taxon>
        <taxon>Glomeromycetes</taxon>
        <taxon>Diversisporales</taxon>
        <taxon>Gigasporaceae</taxon>
        <taxon>Gigaspora</taxon>
    </lineage>
</organism>
<name>A0ABN7V3B6_GIGMA</name>
<evidence type="ECO:0000313" key="1">
    <source>
        <dbReference type="EMBL" id="CAG8724413.1"/>
    </source>
</evidence>
<reference evidence="1 2" key="1">
    <citation type="submission" date="2021-06" db="EMBL/GenBank/DDBJ databases">
        <authorList>
            <person name="Kallberg Y."/>
            <person name="Tangrot J."/>
            <person name="Rosling A."/>
        </authorList>
    </citation>
    <scope>NUCLEOTIDE SEQUENCE [LARGE SCALE GENOMIC DNA]</scope>
    <source>
        <strain evidence="1 2">120-4 pot B 10/14</strain>
    </source>
</reference>
<dbReference type="EMBL" id="CAJVQB010008901">
    <property type="protein sequence ID" value="CAG8724413.1"/>
    <property type="molecule type" value="Genomic_DNA"/>
</dbReference>
<proteinExistence type="predicted"/>
<dbReference type="SUPFAM" id="SSF56672">
    <property type="entry name" value="DNA/RNA polymerases"/>
    <property type="match status" value="1"/>
</dbReference>